<dbReference type="PANTHER" id="PTHR28375">
    <property type="entry name" value="PROTEIN HINDERIN"/>
    <property type="match status" value="1"/>
</dbReference>
<gene>
    <name evidence="3" type="ORF">PROATE_R12977</name>
</gene>
<keyword evidence="1" id="KW-0175">Coiled coil</keyword>
<sequence>QVTNEGGMKSASLKDLCPEDKRRIANLIRELARVSEEKEVTEERLKAEQESFEKKIRQLEEQNELIIKEREDILQQYRECQELLSLYQKYLAEQQEKLSLSLSELSAAKEKEQKVSSKKSLCQQPSLELDGSYLGIRESQTLYKNSKTSKAGNAGRVALPQPCRNNHDYGTEIHYNHQESLKAYPVENGLHRKWNNMISPVKQRSPHHVKPPQEMDQKANEFQTTCPQQVSHGCACKHGGCSGSMQESHQVSQVLRKHSAPVHKTCDDCKCSQVSGLNDSVDSRQKETENAKRLYEERRQKLLLQKMELEIEKEQLQHLLAEQEAKLLLKQQQLHQSCMDYNRFKGRVPVSDDASIDGAPGELAVMINSKSMGLSVPVLKREDYFPRTPPVSKTSRTPGSGGSSSVKKVVGFGTNMQDERTLLVQTKREGTKSRKG</sequence>
<protein>
    <submittedName>
        <fullName evidence="3">K1328 protein</fullName>
    </submittedName>
</protein>
<name>A0A7K5F1I5_PROAR</name>
<evidence type="ECO:0000313" key="4">
    <source>
        <dbReference type="Proteomes" id="UP000562415"/>
    </source>
</evidence>
<evidence type="ECO:0000256" key="1">
    <source>
        <dbReference type="SAM" id="Coils"/>
    </source>
</evidence>
<dbReference type="AlphaFoldDB" id="A0A7K5F1I5"/>
<dbReference type="InterPro" id="IPR032736">
    <property type="entry name" value="Hinderin"/>
</dbReference>
<dbReference type="Proteomes" id="UP000562415">
    <property type="component" value="Unassembled WGS sequence"/>
</dbReference>
<feature type="region of interest" description="Disordered" evidence="2">
    <location>
        <begin position="384"/>
        <end position="436"/>
    </location>
</feature>
<organism evidence="3 4">
    <name type="scientific">Probosciger aterrimus</name>
    <name type="common">Palm cockatoo</name>
    <dbReference type="NCBI Taxonomy" id="141839"/>
    <lineage>
        <taxon>Eukaryota</taxon>
        <taxon>Metazoa</taxon>
        <taxon>Chordata</taxon>
        <taxon>Craniata</taxon>
        <taxon>Vertebrata</taxon>
        <taxon>Euteleostomi</taxon>
        <taxon>Archelosauria</taxon>
        <taxon>Archosauria</taxon>
        <taxon>Dinosauria</taxon>
        <taxon>Saurischia</taxon>
        <taxon>Theropoda</taxon>
        <taxon>Coelurosauria</taxon>
        <taxon>Aves</taxon>
        <taxon>Neognathae</taxon>
        <taxon>Neoaves</taxon>
        <taxon>Telluraves</taxon>
        <taxon>Australaves</taxon>
        <taxon>Psittaciformes</taxon>
        <taxon>Cacatuidae</taxon>
        <taxon>Probosciger</taxon>
    </lineage>
</organism>
<evidence type="ECO:0000256" key="2">
    <source>
        <dbReference type="SAM" id="MobiDB-lite"/>
    </source>
</evidence>
<dbReference type="Pfam" id="PF15369">
    <property type="entry name" value="KIAA1328"/>
    <property type="match status" value="1"/>
</dbReference>
<dbReference type="EMBL" id="VYZH01000238">
    <property type="protein sequence ID" value="NWS38756.1"/>
    <property type="molecule type" value="Genomic_DNA"/>
</dbReference>
<accession>A0A7K5F1I5</accession>
<feature type="compositionally biased region" description="Basic and acidic residues" evidence="2">
    <location>
        <begin position="417"/>
        <end position="436"/>
    </location>
</feature>
<keyword evidence="4" id="KW-1185">Reference proteome</keyword>
<feature type="coiled-coil region" evidence="1">
    <location>
        <begin position="24"/>
        <end position="111"/>
    </location>
</feature>
<comment type="caution">
    <text evidence="3">The sequence shown here is derived from an EMBL/GenBank/DDBJ whole genome shotgun (WGS) entry which is preliminary data.</text>
</comment>
<proteinExistence type="predicted"/>
<feature type="non-terminal residue" evidence="3">
    <location>
        <position position="436"/>
    </location>
</feature>
<feature type="coiled-coil region" evidence="1">
    <location>
        <begin position="285"/>
        <end position="333"/>
    </location>
</feature>
<evidence type="ECO:0000313" key="3">
    <source>
        <dbReference type="EMBL" id="NWS38756.1"/>
    </source>
</evidence>
<reference evidence="3 4" key="1">
    <citation type="submission" date="2019-09" db="EMBL/GenBank/DDBJ databases">
        <title>Bird 10,000 Genomes (B10K) Project - Family phase.</title>
        <authorList>
            <person name="Zhang G."/>
        </authorList>
    </citation>
    <scope>NUCLEOTIDE SEQUENCE [LARGE SCALE GENOMIC DNA]</scope>
    <source>
        <strain evidence="3">B10K-DU-017-47</strain>
    </source>
</reference>
<dbReference type="PANTHER" id="PTHR28375:SF1">
    <property type="entry name" value="PROTEIN HINDERIN"/>
    <property type="match status" value="1"/>
</dbReference>
<dbReference type="OrthoDB" id="5972940at2759"/>
<feature type="non-terminal residue" evidence="3">
    <location>
        <position position="1"/>
    </location>
</feature>